<feature type="domain" description="Phosphatidic acid phosphatase type 2/haloperoxidase" evidence="7">
    <location>
        <begin position="110"/>
        <end position="252"/>
    </location>
</feature>
<comment type="similarity">
    <text evidence="2">Belongs to the PA-phosphatase related phosphoesterase family.</text>
</comment>
<keyword evidence="9" id="KW-1185">Reference proteome</keyword>
<evidence type="ECO:0000256" key="4">
    <source>
        <dbReference type="ARBA" id="ARBA00022989"/>
    </source>
</evidence>
<gene>
    <name evidence="8" type="ORF">K7432_001623</name>
</gene>
<protein>
    <recommendedName>
        <fullName evidence="7">Phosphatidic acid phosphatase type 2/haloperoxidase domain-containing protein</fullName>
    </recommendedName>
</protein>
<dbReference type="InterPro" id="IPR036938">
    <property type="entry name" value="PAP2/HPO_sf"/>
</dbReference>
<dbReference type="InterPro" id="IPR043216">
    <property type="entry name" value="PAP-like"/>
</dbReference>
<dbReference type="SUPFAM" id="SSF48317">
    <property type="entry name" value="Acid phosphatase/Vanadium-dependent haloperoxidase"/>
    <property type="match status" value="1"/>
</dbReference>
<keyword evidence="3 6" id="KW-0812">Transmembrane</keyword>
<evidence type="ECO:0000256" key="1">
    <source>
        <dbReference type="ARBA" id="ARBA00004141"/>
    </source>
</evidence>
<dbReference type="InterPro" id="IPR000326">
    <property type="entry name" value="PAP2/HPO"/>
</dbReference>
<evidence type="ECO:0000313" key="9">
    <source>
        <dbReference type="Proteomes" id="UP001479436"/>
    </source>
</evidence>
<feature type="transmembrane region" description="Helical" evidence="6">
    <location>
        <begin position="177"/>
        <end position="195"/>
    </location>
</feature>
<reference evidence="8 9" key="1">
    <citation type="submission" date="2023-04" db="EMBL/GenBank/DDBJ databases">
        <title>Genome of Basidiobolus ranarum AG-B5.</title>
        <authorList>
            <person name="Stajich J.E."/>
            <person name="Carter-House D."/>
            <person name="Gryganskyi A."/>
        </authorList>
    </citation>
    <scope>NUCLEOTIDE SEQUENCE [LARGE SCALE GENOMIC DNA]</scope>
    <source>
        <strain evidence="8 9">AG-B5</strain>
    </source>
</reference>
<feature type="transmembrane region" description="Helical" evidence="6">
    <location>
        <begin position="107"/>
        <end position="126"/>
    </location>
</feature>
<evidence type="ECO:0000256" key="5">
    <source>
        <dbReference type="ARBA" id="ARBA00023136"/>
    </source>
</evidence>
<dbReference type="SMART" id="SM00014">
    <property type="entry name" value="acidPPc"/>
    <property type="match status" value="1"/>
</dbReference>
<organism evidence="8 9">
    <name type="scientific">Basidiobolus ranarum</name>
    <dbReference type="NCBI Taxonomy" id="34480"/>
    <lineage>
        <taxon>Eukaryota</taxon>
        <taxon>Fungi</taxon>
        <taxon>Fungi incertae sedis</taxon>
        <taxon>Zoopagomycota</taxon>
        <taxon>Entomophthoromycotina</taxon>
        <taxon>Basidiobolomycetes</taxon>
        <taxon>Basidiobolales</taxon>
        <taxon>Basidiobolaceae</taxon>
        <taxon>Basidiobolus</taxon>
    </lineage>
</organism>
<dbReference type="EMBL" id="JASJQH010000038">
    <property type="protein sequence ID" value="KAK9768036.1"/>
    <property type="molecule type" value="Genomic_DNA"/>
</dbReference>
<comment type="subcellular location">
    <subcellularLocation>
        <location evidence="1">Membrane</location>
        <topology evidence="1">Multi-pass membrane protein</topology>
    </subcellularLocation>
</comment>
<proteinExistence type="inferred from homology"/>
<evidence type="ECO:0000256" key="2">
    <source>
        <dbReference type="ARBA" id="ARBA00008816"/>
    </source>
</evidence>
<evidence type="ECO:0000256" key="3">
    <source>
        <dbReference type="ARBA" id="ARBA00022692"/>
    </source>
</evidence>
<evidence type="ECO:0000256" key="6">
    <source>
        <dbReference type="SAM" id="Phobius"/>
    </source>
</evidence>
<keyword evidence="5 6" id="KW-0472">Membrane</keyword>
<accession>A0ABR2X2R9</accession>
<feature type="transmembrane region" description="Helical" evidence="6">
    <location>
        <begin position="233"/>
        <end position="252"/>
    </location>
</feature>
<dbReference type="Pfam" id="PF01569">
    <property type="entry name" value="PAP2"/>
    <property type="match status" value="1"/>
</dbReference>
<dbReference type="Proteomes" id="UP001479436">
    <property type="component" value="Unassembled WGS sequence"/>
</dbReference>
<dbReference type="PANTHER" id="PTHR10165:SF35">
    <property type="entry name" value="RE23632P"/>
    <property type="match status" value="1"/>
</dbReference>
<name>A0ABR2X2R9_9FUNG</name>
<evidence type="ECO:0000259" key="7">
    <source>
        <dbReference type="SMART" id="SM00014"/>
    </source>
</evidence>
<comment type="caution">
    <text evidence="8">The sequence shown here is derived from an EMBL/GenBank/DDBJ whole genome shotgun (WGS) entry which is preliminary data.</text>
</comment>
<keyword evidence="4 6" id="KW-1133">Transmembrane helix</keyword>
<dbReference type="CDD" id="cd03390">
    <property type="entry name" value="PAP2_containing_1_like"/>
    <property type="match status" value="1"/>
</dbReference>
<feature type="transmembrane region" description="Helical" evidence="6">
    <location>
        <begin position="77"/>
        <end position="98"/>
    </location>
</feature>
<sequence>MYGNMTVNTGRFFRNSTYPRPHLRQLVYSYGVDWILVGIFSLGFWLFDNIQPFHRKFSLQDKTISYPFALHGTVPNWQLFVFSFLVPLVVLAGIALFIRRSPYDCHCAWLGLSFSMSLTLMVTHILKTTVGRLRPDFIARCIPNVDQDPALGLVGSEICQQTNSKILLDGMKSFPSGHTSLSFAGLTFLSLYLAGKLHLFDERGHTYKSFVCISPMIGAALIGVSRICDYRHHWQDVLIGGLIGIITAYFSYRQYYPHLASPKCDKPFSPRIPNPLKRLYNEYDDQDRLLDDDQIPDSGDLHDITVDNSEFVTL</sequence>
<dbReference type="PANTHER" id="PTHR10165">
    <property type="entry name" value="LIPID PHOSPHATE PHOSPHATASE"/>
    <property type="match status" value="1"/>
</dbReference>
<evidence type="ECO:0000313" key="8">
    <source>
        <dbReference type="EMBL" id="KAK9768036.1"/>
    </source>
</evidence>
<feature type="transmembrane region" description="Helical" evidence="6">
    <location>
        <begin position="207"/>
        <end position="227"/>
    </location>
</feature>
<dbReference type="Gene3D" id="1.20.144.10">
    <property type="entry name" value="Phosphatidic acid phosphatase type 2/haloperoxidase"/>
    <property type="match status" value="1"/>
</dbReference>
<feature type="transmembrane region" description="Helical" evidence="6">
    <location>
        <begin position="26"/>
        <end position="47"/>
    </location>
</feature>